<sequence>MSDSFFASSNVKLLKNIRADFAVEVLLTERLQGFGVSPFNAYINTLVDILGGGVESSRTLFEETMEWVKREQYPNYVQNLSDIFIRRFSFDSKEKVIGLELLGFEKIVIEIVRALTTEPSINLAKRSVRSLGLEDVRGALERSVTDINFDEVYITSFIIENGERKVFKSRRLADDLFESLRHDEIPYYHGDHSGVYTVAHSAEEDHLHPQLTPRDITHLVIEIVPDFLI</sequence>
<gene>
    <name evidence="1" type="ORF">ABVN21_19225</name>
</gene>
<organism evidence="1">
    <name type="scientific">Pseudomonas sp. MYb327</name>
    <dbReference type="NCBI Taxonomy" id="2745230"/>
    <lineage>
        <taxon>Bacteria</taxon>
        <taxon>Pseudomonadati</taxon>
        <taxon>Pseudomonadota</taxon>
        <taxon>Gammaproteobacteria</taxon>
        <taxon>Pseudomonadales</taxon>
        <taxon>Pseudomonadaceae</taxon>
        <taxon>Pseudomonas</taxon>
    </lineage>
</organism>
<dbReference type="AlphaFoldDB" id="A0AAU8DYQ7"/>
<proteinExistence type="predicted"/>
<reference evidence="1" key="1">
    <citation type="submission" date="2024-06" db="EMBL/GenBank/DDBJ databases">
        <title>The Caenorhabditis elegans bacterial microbiome influences microsporidia infection through nutrient limitation and inhibiting parasite invasion.</title>
        <authorList>
            <person name="Tamim El Jarkass H."/>
            <person name="Castelblanco S."/>
            <person name="Kaur M."/>
            <person name="Wan Y.C."/>
            <person name="Ellis A.E."/>
            <person name="Sheldon R.D."/>
            <person name="Lien E.C."/>
            <person name="Burton N.O."/>
            <person name="Wright G.D."/>
            <person name="Reinke A.W."/>
        </authorList>
    </citation>
    <scope>NUCLEOTIDE SEQUENCE</scope>
    <source>
        <strain evidence="1">MYb327</strain>
    </source>
</reference>
<accession>A0AAU8DYQ7</accession>
<dbReference type="EMBL" id="CP159258">
    <property type="protein sequence ID" value="XCG72874.1"/>
    <property type="molecule type" value="Genomic_DNA"/>
</dbReference>
<protein>
    <submittedName>
        <fullName evidence="1">Uncharacterized protein</fullName>
    </submittedName>
</protein>
<name>A0AAU8DYQ7_9PSED</name>
<dbReference type="RefSeq" id="WP_339553366.1">
    <property type="nucleotide sequence ID" value="NZ_CP159258.1"/>
</dbReference>
<evidence type="ECO:0000313" key="1">
    <source>
        <dbReference type="EMBL" id="XCG72874.1"/>
    </source>
</evidence>